<dbReference type="InterPro" id="IPR014189">
    <property type="entry name" value="Quinone_OxRdtase_PIG3"/>
</dbReference>
<dbReference type="InterPro" id="IPR011032">
    <property type="entry name" value="GroES-like_sf"/>
</dbReference>
<accession>A0A6A6F2A3</accession>
<feature type="domain" description="Enoyl reductase (ER)" evidence="3">
    <location>
        <begin position="16"/>
        <end position="350"/>
    </location>
</feature>
<dbReference type="Pfam" id="PF08240">
    <property type="entry name" value="ADH_N"/>
    <property type="match status" value="1"/>
</dbReference>
<evidence type="ECO:0000256" key="2">
    <source>
        <dbReference type="ARBA" id="ARBA00023002"/>
    </source>
</evidence>
<name>A0A6A6F2A3_9PEZI</name>
<reference evidence="4" key="1">
    <citation type="journal article" date="2020" name="Stud. Mycol.">
        <title>101 Dothideomycetes genomes: a test case for predicting lifestyles and emergence of pathogens.</title>
        <authorList>
            <person name="Haridas S."/>
            <person name="Albert R."/>
            <person name="Binder M."/>
            <person name="Bloem J."/>
            <person name="Labutti K."/>
            <person name="Salamov A."/>
            <person name="Andreopoulos B."/>
            <person name="Baker S."/>
            <person name="Barry K."/>
            <person name="Bills G."/>
            <person name="Bluhm B."/>
            <person name="Cannon C."/>
            <person name="Castanera R."/>
            <person name="Culley D."/>
            <person name="Daum C."/>
            <person name="Ezra D."/>
            <person name="Gonzalez J."/>
            <person name="Henrissat B."/>
            <person name="Kuo A."/>
            <person name="Liang C."/>
            <person name="Lipzen A."/>
            <person name="Lutzoni F."/>
            <person name="Magnuson J."/>
            <person name="Mondo S."/>
            <person name="Nolan M."/>
            <person name="Ohm R."/>
            <person name="Pangilinan J."/>
            <person name="Park H.-J."/>
            <person name="Ramirez L."/>
            <person name="Alfaro M."/>
            <person name="Sun H."/>
            <person name="Tritt A."/>
            <person name="Yoshinaga Y."/>
            <person name="Zwiers L.-H."/>
            <person name="Turgeon B."/>
            <person name="Goodwin S."/>
            <person name="Spatafora J."/>
            <person name="Crous P."/>
            <person name="Grigoriev I."/>
        </authorList>
    </citation>
    <scope>NUCLEOTIDE SEQUENCE</scope>
    <source>
        <strain evidence="4">SCOH1-5</strain>
    </source>
</reference>
<keyword evidence="1" id="KW-0521">NADP</keyword>
<protein>
    <recommendedName>
        <fullName evidence="3">Enoyl reductase (ER) domain-containing protein</fullName>
    </recommendedName>
</protein>
<evidence type="ECO:0000259" key="3">
    <source>
        <dbReference type="SMART" id="SM00829"/>
    </source>
</evidence>
<dbReference type="InterPro" id="IPR020843">
    <property type="entry name" value="ER"/>
</dbReference>
<dbReference type="InterPro" id="IPR013154">
    <property type="entry name" value="ADH-like_N"/>
</dbReference>
<dbReference type="InterPro" id="IPR036291">
    <property type="entry name" value="NAD(P)-bd_dom_sf"/>
</dbReference>
<dbReference type="SUPFAM" id="SSF50129">
    <property type="entry name" value="GroES-like"/>
    <property type="match status" value="1"/>
</dbReference>
<dbReference type="Proteomes" id="UP000799539">
    <property type="component" value="Unassembled WGS sequence"/>
</dbReference>
<dbReference type="SMART" id="SM00829">
    <property type="entry name" value="PKS_ER"/>
    <property type="match status" value="1"/>
</dbReference>
<dbReference type="AlphaFoldDB" id="A0A6A6F2A3"/>
<sequence>MATMRAIDIQTPTGTGPASALYINDSHPRPIPKATECLVRVRAFGLNRADTVQREGGYPAPEGVSKILGLEVSGVVEEVGSGNDGEGERWEVGDEVFGLVYGGAYAEFVVVDQRMLVRKPKGVGLEVVAGWVEVWMTAFQALRLVGGYSPDKVTSILWHAGASAVSIAGIQQSLQLHPEIRVYATTRQDAKSEYVVTKIGAHAAVNATKAYAKADGSEGGTWADEVKRLNGGKGVDLVIDYVGAPYFAANLDVLAVDGRVVMLGMLGGMVLEEKTDIMALLMKRATVVGSTLRSRDLGYQRRLRDFYVKEVLPKLVDGVYRAPIEVMSWRQIREAHEKLEENRTMGKLVCVVD</sequence>
<evidence type="ECO:0000256" key="1">
    <source>
        <dbReference type="ARBA" id="ARBA00022857"/>
    </source>
</evidence>
<dbReference type="Pfam" id="PF00107">
    <property type="entry name" value="ADH_zinc_N"/>
    <property type="match status" value="1"/>
</dbReference>
<dbReference type="Gene3D" id="3.90.180.10">
    <property type="entry name" value="Medium-chain alcohol dehydrogenases, catalytic domain"/>
    <property type="match status" value="1"/>
</dbReference>
<dbReference type="GO" id="GO:0016651">
    <property type="term" value="F:oxidoreductase activity, acting on NAD(P)H"/>
    <property type="evidence" value="ECO:0007669"/>
    <property type="project" value="TreeGrafter"/>
</dbReference>
<organism evidence="4 5">
    <name type="scientific">Cercospora zeae-maydis SCOH1-5</name>
    <dbReference type="NCBI Taxonomy" id="717836"/>
    <lineage>
        <taxon>Eukaryota</taxon>
        <taxon>Fungi</taxon>
        <taxon>Dikarya</taxon>
        <taxon>Ascomycota</taxon>
        <taxon>Pezizomycotina</taxon>
        <taxon>Dothideomycetes</taxon>
        <taxon>Dothideomycetidae</taxon>
        <taxon>Mycosphaerellales</taxon>
        <taxon>Mycosphaerellaceae</taxon>
        <taxon>Cercospora</taxon>
    </lineage>
</organism>
<dbReference type="GO" id="GO:0070402">
    <property type="term" value="F:NADPH binding"/>
    <property type="evidence" value="ECO:0007669"/>
    <property type="project" value="TreeGrafter"/>
</dbReference>
<dbReference type="CDD" id="cd05276">
    <property type="entry name" value="p53_inducible_oxidoreductase"/>
    <property type="match status" value="1"/>
</dbReference>
<dbReference type="InterPro" id="IPR013149">
    <property type="entry name" value="ADH-like_C"/>
</dbReference>
<proteinExistence type="predicted"/>
<dbReference type="SUPFAM" id="SSF51735">
    <property type="entry name" value="NAD(P)-binding Rossmann-fold domains"/>
    <property type="match status" value="1"/>
</dbReference>
<keyword evidence="5" id="KW-1185">Reference proteome</keyword>
<dbReference type="OrthoDB" id="203908at2759"/>
<evidence type="ECO:0000313" key="4">
    <source>
        <dbReference type="EMBL" id="KAF2207289.1"/>
    </source>
</evidence>
<keyword evidence="2" id="KW-0560">Oxidoreductase</keyword>
<dbReference type="PANTHER" id="PTHR48106">
    <property type="entry name" value="QUINONE OXIDOREDUCTASE PIG3-RELATED"/>
    <property type="match status" value="1"/>
</dbReference>
<evidence type="ECO:0000313" key="5">
    <source>
        <dbReference type="Proteomes" id="UP000799539"/>
    </source>
</evidence>
<dbReference type="EMBL" id="ML992705">
    <property type="protein sequence ID" value="KAF2207289.1"/>
    <property type="molecule type" value="Genomic_DNA"/>
</dbReference>
<dbReference type="Gene3D" id="3.40.50.720">
    <property type="entry name" value="NAD(P)-binding Rossmann-like Domain"/>
    <property type="match status" value="1"/>
</dbReference>
<dbReference type="PANTHER" id="PTHR48106:SF18">
    <property type="entry name" value="QUINONE OXIDOREDUCTASE PIG3"/>
    <property type="match status" value="1"/>
</dbReference>
<gene>
    <name evidence="4" type="ORF">CERZMDRAFT_115288</name>
</gene>